<protein>
    <submittedName>
        <fullName evidence="1">Uncharacterized protein</fullName>
    </submittedName>
</protein>
<keyword evidence="2" id="KW-1185">Reference proteome</keyword>
<evidence type="ECO:0000313" key="2">
    <source>
        <dbReference type="Proteomes" id="UP001226867"/>
    </source>
</evidence>
<accession>A0ABT9SFE5</accession>
<dbReference type="EMBL" id="JAUSRO010000020">
    <property type="protein sequence ID" value="MDP9902629.1"/>
    <property type="molecule type" value="Genomic_DNA"/>
</dbReference>
<dbReference type="InterPro" id="IPR009679">
    <property type="entry name" value="Phage_186_CII-like"/>
</dbReference>
<dbReference type="Pfam" id="PF06892">
    <property type="entry name" value="Phage_CP76"/>
    <property type="match status" value="1"/>
</dbReference>
<reference evidence="1 2" key="1">
    <citation type="submission" date="2023-07" db="EMBL/GenBank/DDBJ databases">
        <title>Sorghum-associated microbial communities from plants grown in Nebraska, USA.</title>
        <authorList>
            <person name="Schachtman D."/>
        </authorList>
    </citation>
    <scope>NUCLEOTIDE SEQUENCE [LARGE SCALE GENOMIC DNA]</scope>
    <source>
        <strain evidence="1 2">DS1607</strain>
    </source>
</reference>
<name>A0ABT9SFE5_9BURK</name>
<organism evidence="1 2">
    <name type="scientific">Variovorax ginsengisoli</name>
    <dbReference type="NCBI Taxonomy" id="363844"/>
    <lineage>
        <taxon>Bacteria</taxon>
        <taxon>Pseudomonadati</taxon>
        <taxon>Pseudomonadota</taxon>
        <taxon>Betaproteobacteria</taxon>
        <taxon>Burkholderiales</taxon>
        <taxon>Comamonadaceae</taxon>
        <taxon>Variovorax</taxon>
    </lineage>
</organism>
<sequence length="182" mass="19458">MYSRREFGCVSTPCLWRLFIEGDMNILDASRRQARSYPGGIDAVAPRLDKSASTMEKELRGAPGFKWGAFDAAELSRMCGELHTVDALAYPTAVAASSQCLLLPLPSLPAMPLNEAMLTVAQTSMEAHNLVAEACADLADGGISDNEMARIDRKLGELVASAQAMRRACAALNKAGKPRGAK</sequence>
<gene>
    <name evidence="1" type="ORF">J2W36_004906</name>
</gene>
<proteinExistence type="predicted"/>
<dbReference type="Proteomes" id="UP001226867">
    <property type="component" value="Unassembled WGS sequence"/>
</dbReference>
<comment type="caution">
    <text evidence="1">The sequence shown here is derived from an EMBL/GenBank/DDBJ whole genome shotgun (WGS) entry which is preliminary data.</text>
</comment>
<dbReference type="RefSeq" id="WP_307692365.1">
    <property type="nucleotide sequence ID" value="NZ_JAUSRO010000020.1"/>
</dbReference>
<evidence type="ECO:0000313" key="1">
    <source>
        <dbReference type="EMBL" id="MDP9902629.1"/>
    </source>
</evidence>